<evidence type="ECO:0000313" key="2">
    <source>
        <dbReference type="Proteomes" id="UP000250266"/>
    </source>
</evidence>
<organism evidence="1 2">
    <name type="scientific">Lepidopterella palustris CBS 459.81</name>
    <dbReference type="NCBI Taxonomy" id="1314670"/>
    <lineage>
        <taxon>Eukaryota</taxon>
        <taxon>Fungi</taxon>
        <taxon>Dikarya</taxon>
        <taxon>Ascomycota</taxon>
        <taxon>Pezizomycotina</taxon>
        <taxon>Dothideomycetes</taxon>
        <taxon>Pleosporomycetidae</taxon>
        <taxon>Mytilinidiales</taxon>
        <taxon>Argynnaceae</taxon>
        <taxon>Lepidopterella</taxon>
    </lineage>
</organism>
<sequence length="177" mass="19077">MTVTTDTSIESTIGSTNISNGGTQLVCGLRICLAASTDGNMSPTFFYSDCTLISKISICDPSITVLNSYVALANTTFSVTIPPSVGPSGTNYIIKLQLIQTDGQYYGGDFSSNEFTLTGATGNWSQFQLLGYTLWTADGNPTHRIFIHKNCCDVAYALYHNLTNAYRIDNVPTIALV</sequence>
<keyword evidence="2" id="KW-1185">Reference proteome</keyword>
<reference evidence="1 2" key="1">
    <citation type="journal article" date="2016" name="Nat. Commun.">
        <title>Ectomycorrhizal ecology is imprinted in the genome of the dominant symbiotic fungus Cenococcum geophilum.</title>
        <authorList>
            <consortium name="DOE Joint Genome Institute"/>
            <person name="Peter M."/>
            <person name="Kohler A."/>
            <person name="Ohm R.A."/>
            <person name="Kuo A."/>
            <person name="Krutzmann J."/>
            <person name="Morin E."/>
            <person name="Arend M."/>
            <person name="Barry K.W."/>
            <person name="Binder M."/>
            <person name="Choi C."/>
            <person name="Clum A."/>
            <person name="Copeland A."/>
            <person name="Grisel N."/>
            <person name="Haridas S."/>
            <person name="Kipfer T."/>
            <person name="LaButti K."/>
            <person name="Lindquist E."/>
            <person name="Lipzen A."/>
            <person name="Maire R."/>
            <person name="Meier B."/>
            <person name="Mihaltcheva S."/>
            <person name="Molinier V."/>
            <person name="Murat C."/>
            <person name="Poggeler S."/>
            <person name="Quandt C.A."/>
            <person name="Sperisen C."/>
            <person name="Tritt A."/>
            <person name="Tisserant E."/>
            <person name="Crous P.W."/>
            <person name="Henrissat B."/>
            <person name="Nehls U."/>
            <person name="Egli S."/>
            <person name="Spatafora J.W."/>
            <person name="Grigoriev I.V."/>
            <person name="Martin F.M."/>
        </authorList>
    </citation>
    <scope>NUCLEOTIDE SEQUENCE [LARGE SCALE GENOMIC DNA]</scope>
    <source>
        <strain evidence="1 2">CBS 459.81</strain>
    </source>
</reference>
<evidence type="ECO:0000313" key="1">
    <source>
        <dbReference type="EMBL" id="OCK81195.1"/>
    </source>
</evidence>
<accession>A0A8E2ECA3</accession>
<gene>
    <name evidence="1" type="ORF">K432DRAFT_392387</name>
</gene>
<dbReference type="Proteomes" id="UP000250266">
    <property type="component" value="Unassembled WGS sequence"/>
</dbReference>
<dbReference type="AlphaFoldDB" id="A0A8E2ECA3"/>
<protein>
    <submittedName>
        <fullName evidence="1">Uncharacterized protein</fullName>
    </submittedName>
</protein>
<dbReference type="EMBL" id="KV744930">
    <property type="protein sequence ID" value="OCK81195.1"/>
    <property type="molecule type" value="Genomic_DNA"/>
</dbReference>
<dbReference type="OrthoDB" id="5076485at2759"/>
<proteinExistence type="predicted"/>
<name>A0A8E2ECA3_9PEZI</name>